<evidence type="ECO:0000256" key="3">
    <source>
        <dbReference type="ARBA" id="ARBA00022723"/>
    </source>
</evidence>
<name>A0ABN2TEF1_9MICO</name>
<reference evidence="8 9" key="1">
    <citation type="journal article" date="2019" name="Int. J. Syst. Evol. Microbiol.">
        <title>The Global Catalogue of Microorganisms (GCM) 10K type strain sequencing project: providing services to taxonomists for standard genome sequencing and annotation.</title>
        <authorList>
            <consortium name="The Broad Institute Genomics Platform"/>
            <consortium name="The Broad Institute Genome Sequencing Center for Infectious Disease"/>
            <person name="Wu L."/>
            <person name="Ma J."/>
        </authorList>
    </citation>
    <scope>NUCLEOTIDE SEQUENCE [LARGE SCALE GENOMIC DNA]</scope>
    <source>
        <strain evidence="8 9">JCM 14546</strain>
    </source>
</reference>
<dbReference type="Pfam" id="PF00107">
    <property type="entry name" value="ADH_zinc_N"/>
    <property type="match status" value="1"/>
</dbReference>
<evidence type="ECO:0000313" key="8">
    <source>
        <dbReference type="EMBL" id="GAA2006794.1"/>
    </source>
</evidence>
<dbReference type="Gene3D" id="3.40.50.720">
    <property type="entry name" value="NAD(P)-binding Rossmann-like Domain"/>
    <property type="match status" value="1"/>
</dbReference>
<dbReference type="PANTHER" id="PTHR43350:SF2">
    <property type="entry name" value="GROES-LIKE ZINC-BINDING ALCOHOL DEHYDROGENASE FAMILY PROTEIN"/>
    <property type="match status" value="1"/>
</dbReference>
<evidence type="ECO:0000256" key="2">
    <source>
        <dbReference type="ARBA" id="ARBA00008072"/>
    </source>
</evidence>
<evidence type="ECO:0000256" key="1">
    <source>
        <dbReference type="ARBA" id="ARBA00001947"/>
    </source>
</evidence>
<dbReference type="RefSeq" id="WP_344308651.1">
    <property type="nucleotide sequence ID" value="NZ_BAAANO010000014.1"/>
</dbReference>
<keyword evidence="5" id="KW-0560">Oxidoreductase</keyword>
<dbReference type="InterPro" id="IPR002328">
    <property type="entry name" value="ADH_Zn_CS"/>
</dbReference>
<dbReference type="InterPro" id="IPR011032">
    <property type="entry name" value="GroES-like_sf"/>
</dbReference>
<dbReference type="PANTHER" id="PTHR43350">
    <property type="entry name" value="NAD-DEPENDENT ALCOHOL DEHYDROGENASE"/>
    <property type="match status" value="1"/>
</dbReference>
<dbReference type="PROSITE" id="PS00059">
    <property type="entry name" value="ADH_ZINC"/>
    <property type="match status" value="1"/>
</dbReference>
<keyword evidence="9" id="KW-1185">Reference proteome</keyword>
<proteinExistence type="inferred from homology"/>
<evidence type="ECO:0000313" key="9">
    <source>
        <dbReference type="Proteomes" id="UP001500755"/>
    </source>
</evidence>
<dbReference type="InterPro" id="IPR013149">
    <property type="entry name" value="ADH-like_C"/>
</dbReference>
<comment type="similarity">
    <text evidence="2 6">Belongs to the zinc-containing alcohol dehydrogenase family.</text>
</comment>
<evidence type="ECO:0000256" key="6">
    <source>
        <dbReference type="RuleBase" id="RU361277"/>
    </source>
</evidence>
<protein>
    <submittedName>
        <fullName evidence="8">NAD(P)-dependent alcohol dehydrogenase</fullName>
    </submittedName>
</protein>
<dbReference type="SMART" id="SM00829">
    <property type="entry name" value="PKS_ER"/>
    <property type="match status" value="1"/>
</dbReference>
<keyword evidence="4 6" id="KW-0862">Zinc</keyword>
<evidence type="ECO:0000256" key="5">
    <source>
        <dbReference type="ARBA" id="ARBA00023002"/>
    </source>
</evidence>
<dbReference type="Proteomes" id="UP001500755">
    <property type="component" value="Unassembled WGS sequence"/>
</dbReference>
<dbReference type="Pfam" id="PF08240">
    <property type="entry name" value="ADH_N"/>
    <property type="match status" value="1"/>
</dbReference>
<accession>A0ABN2TEF1</accession>
<dbReference type="EMBL" id="BAAANO010000014">
    <property type="protein sequence ID" value="GAA2006794.1"/>
    <property type="molecule type" value="Genomic_DNA"/>
</dbReference>
<dbReference type="SUPFAM" id="SSF50129">
    <property type="entry name" value="GroES-like"/>
    <property type="match status" value="1"/>
</dbReference>
<dbReference type="InterPro" id="IPR036291">
    <property type="entry name" value="NAD(P)-bd_dom_sf"/>
</dbReference>
<organism evidence="8 9">
    <name type="scientific">Brevibacterium samyangense</name>
    <dbReference type="NCBI Taxonomy" id="366888"/>
    <lineage>
        <taxon>Bacteria</taxon>
        <taxon>Bacillati</taxon>
        <taxon>Actinomycetota</taxon>
        <taxon>Actinomycetes</taxon>
        <taxon>Micrococcales</taxon>
        <taxon>Brevibacteriaceae</taxon>
        <taxon>Brevibacterium</taxon>
    </lineage>
</organism>
<gene>
    <name evidence="8" type="ORF">GCM10009755_16240</name>
</gene>
<dbReference type="Gene3D" id="3.90.180.10">
    <property type="entry name" value="Medium-chain alcohol dehydrogenases, catalytic domain"/>
    <property type="match status" value="1"/>
</dbReference>
<dbReference type="InterPro" id="IPR020843">
    <property type="entry name" value="ER"/>
</dbReference>
<sequence length="371" mass="37983">MPTTVTAAVNETVGAPFTFQDVTLEDPRPNELLVRITSTGLCHTDLAVLGGDMPAPFPAILGHEGAGVVEQVGSGVTGFSVGDRVGLSFASCGHCENCLAGREAYCDNFMPLNFGGAREDGSTTFTRTNQETGKAETVHGSFFGQSSFATYALVEARNAVKVPEGIDPDLVGPLGCGIQTGAGAVLNTLNVGSGDSIVVSGTGAVGLSAIMAAAATGATTIIAVDIIESRLEEAKRLGATHTLNSKDVDVVASVLELTGGRGTDFAVDTTGVAPVVEQVIAATSFGGTIGLLGVAKPTATIGLAAMSGKRVLNLIEGDAVPQNFIPKLIDLYKAGRFPFDTLVTTYPFTDIDRAIEDTKTGAAVKAILTMN</sequence>
<comment type="cofactor">
    <cofactor evidence="1 6">
        <name>Zn(2+)</name>
        <dbReference type="ChEBI" id="CHEBI:29105"/>
    </cofactor>
</comment>
<comment type="caution">
    <text evidence="8">The sequence shown here is derived from an EMBL/GenBank/DDBJ whole genome shotgun (WGS) entry which is preliminary data.</text>
</comment>
<keyword evidence="3 6" id="KW-0479">Metal-binding</keyword>
<dbReference type="CDD" id="cd08278">
    <property type="entry name" value="benzyl_alcohol_DH"/>
    <property type="match status" value="1"/>
</dbReference>
<dbReference type="InterPro" id="IPR013154">
    <property type="entry name" value="ADH-like_N"/>
</dbReference>
<feature type="domain" description="Enoyl reductase (ER)" evidence="7">
    <location>
        <begin position="14"/>
        <end position="368"/>
    </location>
</feature>
<evidence type="ECO:0000256" key="4">
    <source>
        <dbReference type="ARBA" id="ARBA00022833"/>
    </source>
</evidence>
<evidence type="ECO:0000259" key="7">
    <source>
        <dbReference type="SMART" id="SM00829"/>
    </source>
</evidence>
<dbReference type="SUPFAM" id="SSF51735">
    <property type="entry name" value="NAD(P)-binding Rossmann-fold domains"/>
    <property type="match status" value="1"/>
</dbReference>